<evidence type="ECO:0000256" key="3">
    <source>
        <dbReference type="ARBA" id="ARBA00022692"/>
    </source>
</evidence>
<evidence type="ECO:0000256" key="4">
    <source>
        <dbReference type="ARBA" id="ARBA00022989"/>
    </source>
</evidence>
<dbReference type="EMBL" id="JAHLFE010000081">
    <property type="protein sequence ID" value="MBU3844054.1"/>
    <property type="molecule type" value="Genomic_DNA"/>
</dbReference>
<comment type="caution">
    <text evidence="7">The sequence shown here is derived from an EMBL/GenBank/DDBJ whole genome shotgun (WGS) entry which is preliminary data.</text>
</comment>
<dbReference type="PANTHER" id="PTHR30086:SF20">
    <property type="entry name" value="ARGININE EXPORTER PROTEIN ARGO-RELATED"/>
    <property type="match status" value="1"/>
</dbReference>
<gene>
    <name evidence="7" type="ORF">H9847_04170</name>
</gene>
<keyword evidence="3 6" id="KW-0812">Transmembrane</keyword>
<proteinExistence type="predicted"/>
<dbReference type="InterPro" id="IPR001123">
    <property type="entry name" value="LeuE-type"/>
</dbReference>
<dbReference type="Proteomes" id="UP000733611">
    <property type="component" value="Unassembled WGS sequence"/>
</dbReference>
<evidence type="ECO:0000313" key="7">
    <source>
        <dbReference type="EMBL" id="MBU3844054.1"/>
    </source>
</evidence>
<evidence type="ECO:0000313" key="8">
    <source>
        <dbReference type="Proteomes" id="UP000733611"/>
    </source>
</evidence>
<accession>A0A948TFN5</accession>
<name>A0A948TFN5_9GAMM</name>
<dbReference type="PANTHER" id="PTHR30086">
    <property type="entry name" value="ARGININE EXPORTER PROTEIN ARGO"/>
    <property type="match status" value="1"/>
</dbReference>
<dbReference type="AlphaFoldDB" id="A0A948TFN5"/>
<dbReference type="GO" id="GO:0015171">
    <property type="term" value="F:amino acid transmembrane transporter activity"/>
    <property type="evidence" value="ECO:0007669"/>
    <property type="project" value="TreeGrafter"/>
</dbReference>
<protein>
    <submittedName>
        <fullName evidence="7">LysE family translocator</fullName>
    </submittedName>
</protein>
<keyword evidence="2" id="KW-1003">Cell membrane</keyword>
<comment type="subcellular location">
    <subcellularLocation>
        <location evidence="1">Cell membrane</location>
        <topology evidence="1">Multi-pass membrane protein</topology>
    </subcellularLocation>
</comment>
<sequence length="212" mass="22996">MTWSVLGSFAITSLILAAAPGPDNIFVLTQSALHGVKKGMMVIIGLCLGIILQTLCMIVGITAFITAVPVIMVLLKVAGALYLCYLAYMAITHAKTTAHIDLSAQPQQDVPNWKLVRRGFIMNITNPKVQLFFLSFFPQFLPQGIHGWTLMGYMALLGCIFALATVLIFCLVALFSGSLASQFKSVKFNMCLNYSAAVIFIGLALYTISTAF</sequence>
<feature type="transmembrane region" description="Helical" evidence="6">
    <location>
        <begin position="73"/>
        <end position="91"/>
    </location>
</feature>
<keyword evidence="4 6" id="KW-1133">Transmembrane helix</keyword>
<evidence type="ECO:0000256" key="1">
    <source>
        <dbReference type="ARBA" id="ARBA00004651"/>
    </source>
</evidence>
<reference evidence="7" key="2">
    <citation type="submission" date="2021-04" db="EMBL/GenBank/DDBJ databases">
        <authorList>
            <person name="Gilroy R."/>
        </authorList>
    </citation>
    <scope>NUCLEOTIDE SEQUENCE</scope>
    <source>
        <strain evidence="7">378</strain>
    </source>
</reference>
<dbReference type="PIRSF" id="PIRSF006324">
    <property type="entry name" value="LeuE"/>
    <property type="match status" value="1"/>
</dbReference>
<evidence type="ECO:0000256" key="2">
    <source>
        <dbReference type="ARBA" id="ARBA00022475"/>
    </source>
</evidence>
<dbReference type="GO" id="GO:0005886">
    <property type="term" value="C:plasma membrane"/>
    <property type="evidence" value="ECO:0007669"/>
    <property type="project" value="UniProtKB-SubCell"/>
</dbReference>
<evidence type="ECO:0000256" key="5">
    <source>
        <dbReference type="ARBA" id="ARBA00023136"/>
    </source>
</evidence>
<feature type="transmembrane region" description="Helical" evidence="6">
    <location>
        <begin position="150"/>
        <end position="179"/>
    </location>
</feature>
<organism evidence="7 8">
    <name type="scientific">Candidatus Anaerobiospirillum pullicola</name>
    <dbReference type="NCBI Taxonomy" id="2838451"/>
    <lineage>
        <taxon>Bacteria</taxon>
        <taxon>Pseudomonadati</taxon>
        <taxon>Pseudomonadota</taxon>
        <taxon>Gammaproteobacteria</taxon>
        <taxon>Aeromonadales</taxon>
        <taxon>Succinivibrionaceae</taxon>
        <taxon>Anaerobiospirillum</taxon>
    </lineage>
</organism>
<reference evidence="7" key="1">
    <citation type="journal article" date="2021" name="PeerJ">
        <title>Extensive microbial diversity within the chicken gut microbiome revealed by metagenomics and culture.</title>
        <authorList>
            <person name="Gilroy R."/>
            <person name="Ravi A."/>
            <person name="Getino M."/>
            <person name="Pursley I."/>
            <person name="Horton D.L."/>
            <person name="Alikhan N.F."/>
            <person name="Baker D."/>
            <person name="Gharbi K."/>
            <person name="Hall N."/>
            <person name="Watson M."/>
            <person name="Adriaenssens E.M."/>
            <person name="Foster-Nyarko E."/>
            <person name="Jarju S."/>
            <person name="Secka A."/>
            <person name="Antonio M."/>
            <person name="Oren A."/>
            <person name="Chaudhuri R.R."/>
            <person name="La Ragione R."/>
            <person name="Hildebrand F."/>
            <person name="Pallen M.J."/>
        </authorList>
    </citation>
    <scope>NUCLEOTIDE SEQUENCE</scope>
    <source>
        <strain evidence="7">378</strain>
    </source>
</reference>
<dbReference type="Pfam" id="PF01810">
    <property type="entry name" value="LysE"/>
    <property type="match status" value="1"/>
</dbReference>
<feature type="transmembrane region" description="Helical" evidence="6">
    <location>
        <begin position="191"/>
        <end position="209"/>
    </location>
</feature>
<feature type="transmembrane region" description="Helical" evidence="6">
    <location>
        <begin position="41"/>
        <end position="66"/>
    </location>
</feature>
<evidence type="ECO:0000256" key="6">
    <source>
        <dbReference type="SAM" id="Phobius"/>
    </source>
</evidence>
<keyword evidence="5 6" id="KW-0472">Membrane</keyword>